<name>A0A8H7NY62_9APHY</name>
<accession>A0A8H7NY62</accession>
<gene>
    <name evidence="1" type="ORF">IEO21_07651</name>
</gene>
<dbReference type="EMBL" id="JADOXO010000225">
    <property type="protein sequence ID" value="KAF9808996.1"/>
    <property type="molecule type" value="Genomic_DNA"/>
</dbReference>
<sequence length="152" mass="16951">MECFVAGWGVYSERLPSLPLQTSLSLSGFVFREDIDNEEEVLITALALCHFALDQVGVVHKIISAFVSPALASMELSRFSLEHVHSPITLEHFALIYTPVILLDCVIAHAQALCDPSLLSRTPFWQYLTKLTFATKSADVVSPQYLRDAIER</sequence>
<organism evidence="1 2">
    <name type="scientific">Rhodonia placenta</name>
    <dbReference type="NCBI Taxonomy" id="104341"/>
    <lineage>
        <taxon>Eukaryota</taxon>
        <taxon>Fungi</taxon>
        <taxon>Dikarya</taxon>
        <taxon>Basidiomycota</taxon>
        <taxon>Agaricomycotina</taxon>
        <taxon>Agaricomycetes</taxon>
        <taxon>Polyporales</taxon>
        <taxon>Adustoporiaceae</taxon>
        <taxon>Rhodonia</taxon>
    </lineage>
</organism>
<dbReference type="Proteomes" id="UP000639403">
    <property type="component" value="Unassembled WGS sequence"/>
</dbReference>
<reference evidence="1" key="1">
    <citation type="submission" date="2020-11" db="EMBL/GenBank/DDBJ databases">
        <authorList>
            <person name="Koelle M."/>
            <person name="Horta M.A.C."/>
            <person name="Nowrousian M."/>
            <person name="Ohm R.A."/>
            <person name="Benz P."/>
            <person name="Pilgard A."/>
        </authorList>
    </citation>
    <scope>NUCLEOTIDE SEQUENCE</scope>
    <source>
        <strain evidence="1">FPRL280</strain>
    </source>
</reference>
<evidence type="ECO:0000313" key="2">
    <source>
        <dbReference type="Proteomes" id="UP000639403"/>
    </source>
</evidence>
<dbReference type="AlphaFoldDB" id="A0A8H7NY62"/>
<comment type="caution">
    <text evidence="1">The sequence shown here is derived from an EMBL/GenBank/DDBJ whole genome shotgun (WGS) entry which is preliminary data.</text>
</comment>
<protein>
    <submittedName>
        <fullName evidence="1">Uncharacterized protein</fullName>
    </submittedName>
</protein>
<reference evidence="1" key="2">
    <citation type="journal article" name="Front. Microbiol.">
        <title>Degradative Capacity of Two Strains of Rhodonia placenta: From Phenotype to Genotype.</title>
        <authorList>
            <person name="Kolle M."/>
            <person name="Horta M.A.C."/>
            <person name="Nowrousian M."/>
            <person name="Ohm R.A."/>
            <person name="Benz J.P."/>
            <person name="Pilgard A."/>
        </authorList>
    </citation>
    <scope>NUCLEOTIDE SEQUENCE</scope>
    <source>
        <strain evidence="1">FPRL280</strain>
    </source>
</reference>
<evidence type="ECO:0000313" key="1">
    <source>
        <dbReference type="EMBL" id="KAF9808996.1"/>
    </source>
</evidence>
<proteinExistence type="predicted"/>